<protein>
    <recommendedName>
        <fullName evidence="4">Cupin type-1 domain-containing protein</fullName>
    </recommendedName>
</protein>
<dbReference type="Proteomes" id="UP000567293">
    <property type="component" value="Unassembled WGS sequence"/>
</dbReference>
<evidence type="ECO:0000256" key="1">
    <source>
        <dbReference type="SAM" id="MobiDB-lite"/>
    </source>
</evidence>
<feature type="region of interest" description="Disordered" evidence="1">
    <location>
        <begin position="32"/>
        <end position="55"/>
    </location>
</feature>
<proteinExistence type="predicted"/>
<gene>
    <name evidence="2" type="ORF">HRJ53_30410</name>
</gene>
<comment type="caution">
    <text evidence="2">The sequence shown here is derived from an EMBL/GenBank/DDBJ whole genome shotgun (WGS) entry which is preliminary data.</text>
</comment>
<dbReference type="EMBL" id="JACDQQ010002935">
    <property type="protein sequence ID" value="MBA0089325.1"/>
    <property type="molecule type" value="Genomic_DNA"/>
</dbReference>
<evidence type="ECO:0000313" key="2">
    <source>
        <dbReference type="EMBL" id="MBA0089325.1"/>
    </source>
</evidence>
<organism evidence="2 3">
    <name type="scientific">Candidatus Acidiferrum panamense</name>
    <dbReference type="NCBI Taxonomy" id="2741543"/>
    <lineage>
        <taxon>Bacteria</taxon>
        <taxon>Pseudomonadati</taxon>
        <taxon>Acidobacteriota</taxon>
        <taxon>Terriglobia</taxon>
        <taxon>Candidatus Acidiferrales</taxon>
        <taxon>Candidatus Acidiferrum</taxon>
    </lineage>
</organism>
<keyword evidence="3" id="KW-1185">Reference proteome</keyword>
<dbReference type="AlphaFoldDB" id="A0A7V8T098"/>
<evidence type="ECO:0008006" key="4">
    <source>
        <dbReference type="Google" id="ProtNLM"/>
    </source>
</evidence>
<sequence length="55" mass="6046">MLIIPAGTGHLFTEIPDHITYMMVRIDPDKVVPTKSQAESEADLKTIPPSRKGAK</sequence>
<evidence type="ECO:0000313" key="3">
    <source>
        <dbReference type="Proteomes" id="UP000567293"/>
    </source>
</evidence>
<name>A0A7V8T098_9BACT</name>
<reference evidence="2" key="1">
    <citation type="submission" date="2020-06" db="EMBL/GenBank/DDBJ databases">
        <title>Legume-microbial interactions unlock mineral nutrients during tropical forest succession.</title>
        <authorList>
            <person name="Epihov D.Z."/>
        </authorList>
    </citation>
    <scope>NUCLEOTIDE SEQUENCE [LARGE SCALE GENOMIC DNA]</scope>
    <source>
        <strain evidence="2">Pan2503</strain>
    </source>
</reference>
<accession>A0A7V8T098</accession>